<evidence type="ECO:0000256" key="3">
    <source>
        <dbReference type="ARBA" id="ARBA00022568"/>
    </source>
</evidence>
<dbReference type="PANTHER" id="PTHR10166">
    <property type="entry name" value="VOLTAGE-DEPENDENT CALCIUM CHANNEL SUBUNIT ALPHA-2/DELTA-RELATED"/>
    <property type="match status" value="1"/>
</dbReference>
<dbReference type="Gene3D" id="3.30.450.20">
    <property type="entry name" value="PAS domain"/>
    <property type="match status" value="2"/>
</dbReference>
<evidence type="ECO:0000256" key="10">
    <source>
        <dbReference type="ARBA" id="ARBA00023065"/>
    </source>
</evidence>
<keyword evidence="10" id="KW-0406">Ion transport</keyword>
<dbReference type="InterPro" id="IPR013608">
    <property type="entry name" value="VWA_N"/>
</dbReference>
<evidence type="ECO:0000256" key="8">
    <source>
        <dbReference type="ARBA" id="ARBA00022882"/>
    </source>
</evidence>
<keyword evidence="2" id="KW-0813">Transport</keyword>
<organism evidence="15 16">
    <name type="scientific">Octopus vulgaris</name>
    <name type="common">Common octopus</name>
    <dbReference type="NCBI Taxonomy" id="6645"/>
    <lineage>
        <taxon>Eukaryota</taxon>
        <taxon>Metazoa</taxon>
        <taxon>Spiralia</taxon>
        <taxon>Lophotrochozoa</taxon>
        <taxon>Mollusca</taxon>
        <taxon>Cephalopoda</taxon>
        <taxon>Coleoidea</taxon>
        <taxon>Octopodiformes</taxon>
        <taxon>Octopoda</taxon>
        <taxon>Incirrata</taxon>
        <taxon>Octopodidae</taxon>
        <taxon>Octopus</taxon>
    </lineage>
</organism>
<keyword evidence="13" id="KW-0407">Ion channel</keyword>
<evidence type="ECO:0000256" key="12">
    <source>
        <dbReference type="ARBA" id="ARBA00023180"/>
    </source>
</evidence>
<keyword evidence="6" id="KW-0732">Signal</keyword>
<keyword evidence="8" id="KW-0851">Voltage-gated channel</keyword>
<name>A0AA36FGM6_OCTVU</name>
<dbReference type="Gene3D" id="3.40.50.410">
    <property type="entry name" value="von Willebrand factor, type A domain"/>
    <property type="match status" value="1"/>
</dbReference>
<sequence>MWNQRFLSPKHVYMRSMSKAFVFTILIGTAMCTFKDPITLMASKAYPGEDKHDIGTLAGDVQNWAILIQNYILQLASDGIKKDYSQSYLDQANYTFEKKNGTEIVLKMKEKLGEYFRKKKRAANRLADKVRDLYDETLANKDKYPTPDRLPLLSSEVYMDSDIPSKLPALDFSPYFKQPVSLNRSTIKIPDEVPRDEKNTIDTISFTARLDDVFKQNMDDDPLLRWQYFGSVHGPIRIFPGREWGINFAGFYNDYDPRTRPWYIAATSGPKDVVIVIDCSLSMKGQKFEIAKAVAKVVISTLTKQDYVNVICARASHWDEVGKWHHFTTEVLSCQQNRMVPATIAHRKDLIEKIYSLKAGGTSELEKSFQMSFDLLNSYPRTGCQSIIVFATDGVDTDGEQIRCGPGYYTRSGYVPGPICRYNWTKVWHVSNEKNLNLAPQARIFSYLIKEDAEIFPGKLACAHHGSLKKLETGENLISQMSNYFEFLSSNAKNNLALWTSPYLDALGLGLMVTHAIPVISNITGKTIGVIGVDATLDEIENFLTKNQWGTVQSFLINKQGETIFHPKLKPSTNLVDDPIFIPISQLERDKDGNPPEFGIIEQEMKAGLTGQIRINESKHGDARTYYYGALNESEYSFAYILADTDMIFRRSQEPSDRSKYGKSYYNLLIEYRSDLSRKQLPGVWEHLNVTENAPRYPGLRISYKFSTIFLPPMAHCDPTQYIYDDNLTQKTIDAHKWINSYDADLGCESLKQKFEKGVRADVLITEPIEEIWKTRAFESLSQVKWTNIGLRSGVFRTYPGHRSTRMYNPVKRPWYKRTSSAPHKTSISTPYMDAAGVGKIVTISQAVFEGMTPRTTEECVKMKGPKPGGCTCNFDEDCLSRVCYVSMAPGPNSQYRRCATERVEAVTGLDILYDDFQNKSMETMEASDRRKSCGQKYLCPDGEPGCQTRCYLFDSNAYLVMDPDFILASNLDESEYERVTLGKKEGEVMKDLIYKHSFFKRKEYIDFQGSCRISPEAPKVTLEGIPKKPEELDDYYKTRGPIPQFHSEFGCIQDVVGFKAIDDALGSSGMITGNVSGPCMSGFYYVKALPKTNLYLLVIENWKHYRETLFYNFNCRIAQSIVNSGAYRIINGTCAHEDTSSSTLAEDGKCPPLKNIKMPCAYIAGMSFKPSWWTIITGLAMAMCLFLH</sequence>
<dbReference type="PANTHER" id="PTHR10166:SF43">
    <property type="entry name" value="VWA N-TERMINAL DOMAIN-CONTAINING PROTEIN"/>
    <property type="match status" value="1"/>
</dbReference>
<dbReference type="InterPro" id="IPR002035">
    <property type="entry name" value="VWF_A"/>
</dbReference>
<keyword evidence="12" id="KW-0325">Glycoprotein</keyword>
<evidence type="ECO:0000256" key="1">
    <source>
        <dbReference type="ARBA" id="ARBA00004479"/>
    </source>
</evidence>
<proteinExistence type="predicted"/>
<keyword evidence="11" id="KW-0472">Membrane</keyword>
<dbReference type="AlphaFoldDB" id="A0AA36FGM6"/>
<dbReference type="Pfam" id="PF22673">
    <property type="entry name" value="MCP-like_PDC_1"/>
    <property type="match status" value="1"/>
</dbReference>
<evidence type="ECO:0000313" key="15">
    <source>
        <dbReference type="EMBL" id="CAI9736897.1"/>
    </source>
</evidence>
<dbReference type="GO" id="GO:0005245">
    <property type="term" value="F:voltage-gated calcium channel activity"/>
    <property type="evidence" value="ECO:0007669"/>
    <property type="project" value="TreeGrafter"/>
</dbReference>
<dbReference type="Pfam" id="PF08399">
    <property type="entry name" value="VWA_N"/>
    <property type="match status" value="1"/>
</dbReference>
<dbReference type="InterPro" id="IPR036465">
    <property type="entry name" value="vWFA_dom_sf"/>
</dbReference>
<keyword evidence="7" id="KW-0106">Calcium</keyword>
<evidence type="ECO:0000256" key="4">
    <source>
        <dbReference type="ARBA" id="ARBA00022673"/>
    </source>
</evidence>
<evidence type="ECO:0000256" key="11">
    <source>
        <dbReference type="ARBA" id="ARBA00023136"/>
    </source>
</evidence>
<dbReference type="FunFam" id="3.40.50.410:FF:000260">
    <property type="entry name" value="Predicted protein"/>
    <property type="match status" value="1"/>
</dbReference>
<reference evidence="15" key="1">
    <citation type="submission" date="2023-08" db="EMBL/GenBank/DDBJ databases">
        <authorList>
            <person name="Alioto T."/>
            <person name="Alioto T."/>
            <person name="Gomez Garrido J."/>
        </authorList>
    </citation>
    <scope>NUCLEOTIDE SEQUENCE</scope>
</reference>
<comment type="subcellular location">
    <subcellularLocation>
        <location evidence="1">Membrane</location>
        <topology evidence="1">Single-pass type I membrane protein</topology>
    </subcellularLocation>
</comment>
<dbReference type="EMBL" id="OX597832">
    <property type="protein sequence ID" value="CAI9736897.1"/>
    <property type="molecule type" value="Genomic_DNA"/>
</dbReference>
<gene>
    <name evidence="15" type="ORF">OCTVUL_1B018526</name>
</gene>
<evidence type="ECO:0000256" key="9">
    <source>
        <dbReference type="ARBA" id="ARBA00022989"/>
    </source>
</evidence>
<dbReference type="PROSITE" id="PS50234">
    <property type="entry name" value="VWFA"/>
    <property type="match status" value="1"/>
</dbReference>
<evidence type="ECO:0000256" key="13">
    <source>
        <dbReference type="ARBA" id="ARBA00023303"/>
    </source>
</evidence>
<evidence type="ECO:0000259" key="14">
    <source>
        <dbReference type="PROSITE" id="PS50234"/>
    </source>
</evidence>
<evidence type="ECO:0000256" key="2">
    <source>
        <dbReference type="ARBA" id="ARBA00022448"/>
    </source>
</evidence>
<dbReference type="SMART" id="SM00327">
    <property type="entry name" value="VWA"/>
    <property type="match status" value="1"/>
</dbReference>
<dbReference type="GO" id="GO:0005891">
    <property type="term" value="C:voltage-gated calcium channel complex"/>
    <property type="evidence" value="ECO:0007669"/>
    <property type="project" value="TreeGrafter"/>
</dbReference>
<evidence type="ECO:0000256" key="7">
    <source>
        <dbReference type="ARBA" id="ARBA00022837"/>
    </source>
</evidence>
<dbReference type="FunFam" id="3.30.450.20:FF:000267">
    <property type="entry name" value="Voltage-dependent calcium channel subunit alpha-2/delta-1"/>
    <property type="match status" value="1"/>
</dbReference>
<dbReference type="SUPFAM" id="SSF53300">
    <property type="entry name" value="vWA-like"/>
    <property type="match status" value="1"/>
</dbReference>
<protein>
    <recommendedName>
        <fullName evidence="14">VWFA domain-containing protein</fullName>
    </recommendedName>
</protein>
<evidence type="ECO:0000313" key="16">
    <source>
        <dbReference type="Proteomes" id="UP001162480"/>
    </source>
</evidence>
<accession>A0AA36FGM6</accession>
<evidence type="ECO:0000256" key="6">
    <source>
        <dbReference type="ARBA" id="ARBA00022729"/>
    </source>
</evidence>
<evidence type="ECO:0000256" key="5">
    <source>
        <dbReference type="ARBA" id="ARBA00022692"/>
    </source>
</evidence>
<dbReference type="Proteomes" id="UP001162480">
    <property type="component" value="Chromosome 19"/>
</dbReference>
<feature type="domain" description="VWFA" evidence="14">
    <location>
        <begin position="272"/>
        <end position="403"/>
    </location>
</feature>
<keyword evidence="5" id="KW-0812">Transmembrane</keyword>
<dbReference type="InterPro" id="IPR051173">
    <property type="entry name" value="Ca_channel_alpha-2/delta"/>
</dbReference>
<keyword evidence="4" id="KW-0107">Calcium channel</keyword>
<dbReference type="Pfam" id="PF13519">
    <property type="entry name" value="VWA_2"/>
    <property type="match status" value="1"/>
</dbReference>
<keyword evidence="3" id="KW-0109">Calcium transport</keyword>
<keyword evidence="9" id="KW-1133">Transmembrane helix</keyword>
<keyword evidence="16" id="KW-1185">Reference proteome</keyword>